<evidence type="ECO:0000313" key="1">
    <source>
        <dbReference type="EMBL" id="VDP07831.1"/>
    </source>
</evidence>
<keyword evidence="2" id="KW-1185">Reference proteome</keyword>
<evidence type="ECO:0000313" key="2">
    <source>
        <dbReference type="Proteomes" id="UP000277204"/>
    </source>
</evidence>
<protein>
    <submittedName>
        <fullName evidence="1">Uncharacterized protein</fullName>
    </submittedName>
</protein>
<organism evidence="1 2">
    <name type="scientific">Schistosoma margrebowiei</name>
    <dbReference type="NCBI Taxonomy" id="48269"/>
    <lineage>
        <taxon>Eukaryota</taxon>
        <taxon>Metazoa</taxon>
        <taxon>Spiralia</taxon>
        <taxon>Lophotrochozoa</taxon>
        <taxon>Platyhelminthes</taxon>
        <taxon>Trematoda</taxon>
        <taxon>Digenea</taxon>
        <taxon>Strigeidida</taxon>
        <taxon>Schistosomatoidea</taxon>
        <taxon>Schistosomatidae</taxon>
        <taxon>Schistosoma</taxon>
    </lineage>
</organism>
<name>A0A183MCC0_9TREM</name>
<sequence>MSYPSFQLIVTCSSSQILLDRMWRIFTFTSVPDFSASPGILSGPTACPFLICLMVILISSIVGGVISMGRSVGAASISDGFNGVGLFKSSLKCSTHLFLCS</sequence>
<accession>A0A183MCC0</accession>
<reference evidence="1 2" key="1">
    <citation type="submission" date="2018-11" db="EMBL/GenBank/DDBJ databases">
        <authorList>
            <consortium name="Pathogen Informatics"/>
        </authorList>
    </citation>
    <scope>NUCLEOTIDE SEQUENCE [LARGE SCALE GENOMIC DNA]</scope>
    <source>
        <strain evidence="1 2">Zambia</strain>
    </source>
</reference>
<proteinExistence type="predicted"/>
<dbReference type="Proteomes" id="UP000277204">
    <property type="component" value="Unassembled WGS sequence"/>
</dbReference>
<dbReference type="AlphaFoldDB" id="A0A183MCC0"/>
<gene>
    <name evidence="1" type="ORF">SMRZ_LOCUS13695</name>
</gene>
<dbReference type="EMBL" id="UZAI01010834">
    <property type="protein sequence ID" value="VDP07831.1"/>
    <property type="molecule type" value="Genomic_DNA"/>
</dbReference>